<keyword evidence="4 6" id="KW-1133">Transmembrane helix</keyword>
<feature type="transmembrane region" description="Helical" evidence="6">
    <location>
        <begin position="54"/>
        <end position="72"/>
    </location>
</feature>
<organism evidence="7 8">
    <name type="scientific">Actinomadura madurae</name>
    <dbReference type="NCBI Taxonomy" id="1993"/>
    <lineage>
        <taxon>Bacteria</taxon>
        <taxon>Bacillati</taxon>
        <taxon>Actinomycetota</taxon>
        <taxon>Actinomycetes</taxon>
        <taxon>Streptosporangiales</taxon>
        <taxon>Thermomonosporaceae</taxon>
        <taxon>Actinomadura</taxon>
    </lineage>
</organism>
<comment type="subcellular location">
    <subcellularLocation>
        <location evidence="1">Cell membrane</location>
        <topology evidence="1">Multi-pass membrane protein</topology>
    </subcellularLocation>
</comment>
<feature type="transmembrane region" description="Helical" evidence="6">
    <location>
        <begin position="387"/>
        <end position="407"/>
    </location>
</feature>
<feature type="transmembrane region" description="Helical" evidence="6">
    <location>
        <begin position="106"/>
        <end position="131"/>
    </location>
</feature>
<feature type="transmembrane region" description="Helical" evidence="6">
    <location>
        <begin position="273"/>
        <end position="298"/>
    </location>
</feature>
<keyword evidence="5 6" id="KW-0472">Membrane</keyword>
<dbReference type="RefSeq" id="WP_075020647.1">
    <property type="nucleotide sequence ID" value="NZ_FOVH01000003.1"/>
</dbReference>
<feature type="transmembrane region" description="Helical" evidence="6">
    <location>
        <begin position="22"/>
        <end position="42"/>
    </location>
</feature>
<dbReference type="InParanoid" id="A0A1I5BU46"/>
<dbReference type="Pfam" id="PF02653">
    <property type="entry name" value="BPD_transp_2"/>
    <property type="match status" value="1"/>
</dbReference>
<dbReference type="CDD" id="cd06580">
    <property type="entry name" value="TM_PBP1_transp_TpRbsC_like"/>
    <property type="match status" value="1"/>
</dbReference>
<evidence type="ECO:0000256" key="3">
    <source>
        <dbReference type="ARBA" id="ARBA00022692"/>
    </source>
</evidence>
<dbReference type="GO" id="GO:0022857">
    <property type="term" value="F:transmembrane transporter activity"/>
    <property type="evidence" value="ECO:0007669"/>
    <property type="project" value="InterPro"/>
</dbReference>
<dbReference type="PANTHER" id="PTHR43370:SF1">
    <property type="entry name" value="GUANOSINE ABC TRANSPORTER PERMEASE PROTEIN NUPQ"/>
    <property type="match status" value="1"/>
</dbReference>
<dbReference type="STRING" id="1993.SAMN04489713_10323"/>
<dbReference type="Proteomes" id="UP000183413">
    <property type="component" value="Unassembled WGS sequence"/>
</dbReference>
<name>A0A1I5BU46_9ACTN</name>
<dbReference type="InterPro" id="IPR001851">
    <property type="entry name" value="ABC_transp_permease"/>
</dbReference>
<feature type="transmembrane region" description="Helical" evidence="6">
    <location>
        <begin position="419"/>
        <end position="438"/>
    </location>
</feature>
<evidence type="ECO:0000313" key="8">
    <source>
        <dbReference type="Proteomes" id="UP000183413"/>
    </source>
</evidence>
<keyword evidence="7" id="KW-0813">Transport</keyword>
<accession>A0A1I5BU46</accession>
<sequence length="452" mass="47762">MSAATETVQVKKAANGKRRLRWPHYLLISSGLLVLLSLVRVIDDADPVTSSGTVSAALRLAVPIFLAGLGGLWSERSGVINIGLEGMMILGTWTGAWAGYQWGPWIGVLAGIIGGALGGLLHAIATVSFGVDHIVSGVAINILGLGLTQFLAGLIFDKGEAKALGGGPRQSPPVDSIQTLTLPVLSGGRIGGWQSPDWLGSLEDRHWFLLSDLAGILRGLTSDMSLLTLVSLLLVPLTFLVLWRTPFGLRVRSCGEDPYAAESLGVQVYRMKYAAVMISGGFAGLGGAFLVTVAAPFYQDGQTNGRGFIGLAAMIFGNWRPGGLTAGSLLFGYTDAMNVRGGGQAVHALLLFVAILLIGVAVWQALRAGRLRPQAATDVAQRRDMRNAYIGSALSLVAAVALLAWFLLSDIVPGELVSFTPHLTTLLVLALASQRLRMPAANGFRYRRGEAR</sequence>
<feature type="transmembrane region" description="Helical" evidence="6">
    <location>
        <begin position="79"/>
        <end position="100"/>
    </location>
</feature>
<evidence type="ECO:0000313" key="7">
    <source>
        <dbReference type="EMBL" id="SFN78158.1"/>
    </source>
</evidence>
<dbReference type="GO" id="GO:0005886">
    <property type="term" value="C:plasma membrane"/>
    <property type="evidence" value="ECO:0007669"/>
    <property type="project" value="UniProtKB-SubCell"/>
</dbReference>
<keyword evidence="8" id="KW-1185">Reference proteome</keyword>
<dbReference type="AlphaFoldDB" id="A0A1I5BU46"/>
<reference evidence="7 8" key="1">
    <citation type="submission" date="2016-10" db="EMBL/GenBank/DDBJ databases">
        <authorList>
            <person name="de Groot N.N."/>
        </authorList>
    </citation>
    <scope>NUCLEOTIDE SEQUENCE [LARGE SCALE GENOMIC DNA]</scope>
    <source>
        <strain evidence="7 8">DSM 43067</strain>
    </source>
</reference>
<feature type="transmembrane region" description="Helical" evidence="6">
    <location>
        <begin position="224"/>
        <end position="243"/>
    </location>
</feature>
<dbReference type="PANTHER" id="PTHR43370">
    <property type="entry name" value="SUGAR ABC TRANSPORTER INTEGRAL MEMBRANE PROTEIN-RELATED"/>
    <property type="match status" value="1"/>
</dbReference>
<protein>
    <submittedName>
        <fullName evidence="7">Simple sugar transport system permease protein</fullName>
    </submittedName>
</protein>
<evidence type="ECO:0000256" key="2">
    <source>
        <dbReference type="ARBA" id="ARBA00022475"/>
    </source>
</evidence>
<evidence type="ECO:0000256" key="5">
    <source>
        <dbReference type="ARBA" id="ARBA00023136"/>
    </source>
</evidence>
<evidence type="ECO:0000256" key="1">
    <source>
        <dbReference type="ARBA" id="ARBA00004651"/>
    </source>
</evidence>
<proteinExistence type="predicted"/>
<dbReference type="EMBL" id="FOVH01000003">
    <property type="protein sequence ID" value="SFN78158.1"/>
    <property type="molecule type" value="Genomic_DNA"/>
</dbReference>
<keyword evidence="7" id="KW-0762">Sugar transport</keyword>
<gene>
    <name evidence="7" type="ORF">SAMN04489713_10323</name>
</gene>
<keyword evidence="2" id="KW-1003">Cell membrane</keyword>
<feature type="transmembrane region" description="Helical" evidence="6">
    <location>
        <begin position="138"/>
        <end position="156"/>
    </location>
</feature>
<evidence type="ECO:0000256" key="6">
    <source>
        <dbReference type="SAM" id="Phobius"/>
    </source>
</evidence>
<evidence type="ECO:0000256" key="4">
    <source>
        <dbReference type="ARBA" id="ARBA00022989"/>
    </source>
</evidence>
<dbReference type="eggNOG" id="COG1079">
    <property type="taxonomic scope" value="Bacteria"/>
</dbReference>
<feature type="transmembrane region" description="Helical" evidence="6">
    <location>
        <begin position="345"/>
        <end position="366"/>
    </location>
</feature>
<keyword evidence="3 6" id="KW-0812">Transmembrane</keyword>